<evidence type="ECO:0000259" key="1">
    <source>
        <dbReference type="Pfam" id="PF00144"/>
    </source>
</evidence>
<proteinExistence type="predicted"/>
<evidence type="ECO:0000313" key="3">
    <source>
        <dbReference type="Proteomes" id="UP000792865"/>
    </source>
</evidence>
<dbReference type="Gene3D" id="3.40.710.10">
    <property type="entry name" value="DD-peptidase/beta-lactamase superfamily"/>
    <property type="match status" value="1"/>
</dbReference>
<accession>A0AAC9YHD0</accession>
<dbReference type="EMBL" id="CP022932">
    <property type="protein sequence ID" value="ASV34348.1"/>
    <property type="molecule type" value="Genomic_DNA"/>
</dbReference>
<dbReference type="InterPro" id="IPR050789">
    <property type="entry name" value="Diverse_Enzym_Activities"/>
</dbReference>
<dbReference type="AlphaFoldDB" id="A0AAC9YHD0"/>
<protein>
    <submittedName>
        <fullName evidence="2">Serine hydrolase</fullName>
    </submittedName>
</protein>
<reference evidence="2" key="1">
    <citation type="submission" date="2017-08" db="EMBL/GenBank/DDBJ databases">
        <title>Genome sequence of Candidatus Hamiltonella defensa from Acyrthosiphon pisum strain MI47.</title>
        <authorList>
            <person name="Patel V.A."/>
            <person name="Chevignon G."/>
            <person name="Russell J.A."/>
            <person name="Oliver K.M."/>
        </authorList>
    </citation>
    <scope>NUCLEOTIDE SEQUENCE</scope>
    <source>
        <strain evidence="2">MI47</strain>
    </source>
</reference>
<sequence length="348" mass="38555">MRKKKSGFKSDPIKRFDELKKSGRLSGLHGVVAILGGRIVFEQYVDGNDMKWAHPLENVRFGPNTLHDIRSVTKSIVGLLYGIALGEGRVAELDEPIVSQFPKYTDLASDPKRKRLTIRHALTMTLGMAWNENTPYTDPANSEIAMEQVSDRYRFILDRPILAEPGRGWIYSGGAVALLGKIIERGTGQALPTFANEKLFSHLGIDSIDWIRSQDGEASAASGLRMTPRSLARIGQMILNEGESEGCSVVPKSWLHESFQPSAIVDIGWPGMRYGYLWYVGEEAITEKTGTYGERFVCALGNGGQRLFVFPGLDFVLVITAGNYNSPDQWKVPAALLYEVFLPSLTDI</sequence>
<dbReference type="Pfam" id="PF00144">
    <property type="entry name" value="Beta-lactamase"/>
    <property type="match status" value="1"/>
</dbReference>
<dbReference type="Proteomes" id="UP000792865">
    <property type="component" value="Chromosome"/>
</dbReference>
<dbReference type="PANTHER" id="PTHR43283">
    <property type="entry name" value="BETA-LACTAMASE-RELATED"/>
    <property type="match status" value="1"/>
</dbReference>
<dbReference type="GO" id="GO:0016787">
    <property type="term" value="F:hydrolase activity"/>
    <property type="evidence" value="ECO:0007669"/>
    <property type="project" value="UniProtKB-KW"/>
</dbReference>
<dbReference type="SUPFAM" id="SSF56601">
    <property type="entry name" value="beta-lactamase/transpeptidase-like"/>
    <property type="match status" value="1"/>
</dbReference>
<dbReference type="InterPro" id="IPR001466">
    <property type="entry name" value="Beta-lactam-related"/>
</dbReference>
<name>A0AAC9YHD0_9ENTR</name>
<dbReference type="PANTHER" id="PTHR43283:SF7">
    <property type="entry name" value="BETA-LACTAMASE-RELATED DOMAIN-CONTAINING PROTEIN"/>
    <property type="match status" value="1"/>
</dbReference>
<keyword evidence="2" id="KW-0378">Hydrolase</keyword>
<organism evidence="2 3">
    <name type="scientific">Candidatus Williamhamiltonella defendens</name>
    <dbReference type="NCBI Taxonomy" id="138072"/>
    <lineage>
        <taxon>Bacteria</taxon>
        <taxon>Pseudomonadati</taxon>
        <taxon>Pseudomonadota</taxon>
        <taxon>Gammaproteobacteria</taxon>
        <taxon>Enterobacterales</taxon>
        <taxon>Enterobacteriaceae</taxon>
        <taxon>aphid secondary symbionts</taxon>
        <taxon>Candidatus Williamhamiltonella</taxon>
    </lineage>
</organism>
<dbReference type="InterPro" id="IPR012338">
    <property type="entry name" value="Beta-lactam/transpept-like"/>
</dbReference>
<gene>
    <name evidence="2" type="ORF">CJJ18_03810</name>
</gene>
<evidence type="ECO:0000313" key="2">
    <source>
        <dbReference type="EMBL" id="ASV34348.1"/>
    </source>
</evidence>
<feature type="domain" description="Beta-lactamase-related" evidence="1">
    <location>
        <begin position="16"/>
        <end position="320"/>
    </location>
</feature>